<evidence type="ECO:0000313" key="4">
    <source>
        <dbReference type="EMBL" id="KAF5536494.1"/>
    </source>
</evidence>
<dbReference type="GO" id="GO:0008270">
    <property type="term" value="F:zinc ion binding"/>
    <property type="evidence" value="ECO:0007669"/>
    <property type="project" value="InterPro"/>
</dbReference>
<dbReference type="PANTHER" id="PTHR47785">
    <property type="entry name" value="ZN(II)2CYS6 TRANSCRIPTION FACTOR (EUROFUNG)-RELATED-RELATED"/>
    <property type="match status" value="1"/>
</dbReference>
<organism evidence="4 5">
    <name type="scientific">Fusarium phyllophilum</name>
    <dbReference type="NCBI Taxonomy" id="47803"/>
    <lineage>
        <taxon>Eukaryota</taxon>
        <taxon>Fungi</taxon>
        <taxon>Dikarya</taxon>
        <taxon>Ascomycota</taxon>
        <taxon>Pezizomycotina</taxon>
        <taxon>Sordariomycetes</taxon>
        <taxon>Hypocreomycetidae</taxon>
        <taxon>Hypocreales</taxon>
        <taxon>Nectriaceae</taxon>
        <taxon>Fusarium</taxon>
        <taxon>Fusarium fujikuroi species complex</taxon>
    </lineage>
</organism>
<dbReference type="Proteomes" id="UP000582016">
    <property type="component" value="Unassembled WGS sequence"/>
</dbReference>
<evidence type="ECO:0000256" key="2">
    <source>
        <dbReference type="SAM" id="MobiDB-lite"/>
    </source>
</evidence>
<feature type="compositionally biased region" description="Polar residues" evidence="2">
    <location>
        <begin position="1"/>
        <end position="19"/>
    </location>
</feature>
<dbReference type="EMBL" id="JAAOAQ010000708">
    <property type="protein sequence ID" value="KAF5536494.1"/>
    <property type="molecule type" value="Genomic_DNA"/>
</dbReference>
<feature type="domain" description="Xylanolytic transcriptional activator regulatory" evidence="3">
    <location>
        <begin position="138"/>
        <end position="384"/>
    </location>
</feature>
<keyword evidence="1" id="KW-0539">Nucleus</keyword>
<dbReference type="GO" id="GO:0003677">
    <property type="term" value="F:DNA binding"/>
    <property type="evidence" value="ECO:0007669"/>
    <property type="project" value="InterPro"/>
</dbReference>
<gene>
    <name evidence="4" type="ORF">FPHYL_12956</name>
</gene>
<feature type="compositionally biased region" description="Low complexity" evidence="2">
    <location>
        <begin position="25"/>
        <end position="47"/>
    </location>
</feature>
<dbReference type="OrthoDB" id="4685598at2759"/>
<evidence type="ECO:0000313" key="5">
    <source>
        <dbReference type="Proteomes" id="UP000582016"/>
    </source>
</evidence>
<feature type="region of interest" description="Disordered" evidence="2">
    <location>
        <begin position="1"/>
        <end position="53"/>
    </location>
</feature>
<keyword evidence="5" id="KW-1185">Reference proteome</keyword>
<dbReference type="InterPro" id="IPR053181">
    <property type="entry name" value="EcdB-like_regulator"/>
</dbReference>
<dbReference type="AlphaFoldDB" id="A0A8H5IGP1"/>
<proteinExistence type="predicted"/>
<comment type="caution">
    <text evidence="4">The sequence shown here is derived from an EMBL/GenBank/DDBJ whole genome shotgun (WGS) entry which is preliminary data.</text>
</comment>
<dbReference type="Pfam" id="PF04082">
    <property type="entry name" value="Fungal_trans"/>
    <property type="match status" value="1"/>
</dbReference>
<dbReference type="GO" id="GO:0006351">
    <property type="term" value="P:DNA-templated transcription"/>
    <property type="evidence" value="ECO:0007669"/>
    <property type="project" value="InterPro"/>
</dbReference>
<reference evidence="4 5" key="1">
    <citation type="submission" date="2020-05" db="EMBL/GenBank/DDBJ databases">
        <title>Identification and distribution of gene clusters putatively required for synthesis of sphingolipid metabolism inhibitors in phylogenetically diverse species of the filamentous fungus Fusarium.</title>
        <authorList>
            <person name="Kim H.-S."/>
            <person name="Busman M."/>
            <person name="Brown D.W."/>
            <person name="Divon H."/>
            <person name="Uhlig S."/>
            <person name="Proctor R.H."/>
        </authorList>
    </citation>
    <scope>NUCLEOTIDE SEQUENCE [LARGE SCALE GENOMIC DNA]</scope>
    <source>
        <strain evidence="4 5">NRRL 13617</strain>
    </source>
</reference>
<evidence type="ECO:0000259" key="3">
    <source>
        <dbReference type="Pfam" id="PF04082"/>
    </source>
</evidence>
<dbReference type="InterPro" id="IPR007219">
    <property type="entry name" value="XnlR_reg_dom"/>
</dbReference>
<accession>A0A8H5IGP1</accession>
<evidence type="ECO:0000256" key="1">
    <source>
        <dbReference type="ARBA" id="ARBA00023242"/>
    </source>
</evidence>
<name>A0A8H5IGP1_9HYPO</name>
<dbReference type="CDD" id="cd12148">
    <property type="entry name" value="fungal_TF_MHR"/>
    <property type="match status" value="1"/>
</dbReference>
<protein>
    <submittedName>
        <fullName evidence="4">C6 finger domain-containing protein</fullName>
    </submittedName>
</protein>
<sequence>MLAEQQQHLTALSSRNHTQPEPHVGLSQVSASSASGGSTIGASADGAQTADDEPLQFSSNLREPLDVASEPMNIPAEHKTSSSYLLGLPAVKMLVGEYPTNLFFLLESQSHLPPELSPEQSLPAFQIYRSELDHLVATFFSTVHVSHPILDQAEFTEIYERFLDKGADSSTESALCMTVFALGAVSSQALGSCHPQTSPNGTRYIKYALPTLMLRSLWLFSFDLTLAQALVLASVYFTYIVRPLHSWRLIYLATNLLQLKLSSLDCQKQTLNTEVGILRLFWSCFIIECDRLAELELPRSSLQQLTDDANLPHCGNLDDLHMTAYLAEISIRRLLNRIHNSLYPRTSNSLNKSLSSTSLMTPEEFSIDELTSITSVCEELHRQLDL</sequence>